<accession>A0ABU1U211</accession>
<dbReference type="Proteomes" id="UP001258181">
    <property type="component" value="Unassembled WGS sequence"/>
</dbReference>
<dbReference type="RefSeq" id="WP_310258891.1">
    <property type="nucleotide sequence ID" value="NZ_JAVDWA010000003.1"/>
</dbReference>
<dbReference type="InterPro" id="IPR000182">
    <property type="entry name" value="GNAT_dom"/>
</dbReference>
<dbReference type="Gene3D" id="3.40.630.30">
    <property type="match status" value="1"/>
</dbReference>
<protein>
    <submittedName>
        <fullName evidence="2">Ribosomal protein S18 acetylase RimI-like enzyme</fullName>
    </submittedName>
</protein>
<name>A0ABU1U211_9BACL</name>
<dbReference type="InterPro" id="IPR053144">
    <property type="entry name" value="Acetyltransferase_Butenolide"/>
</dbReference>
<evidence type="ECO:0000259" key="1">
    <source>
        <dbReference type="PROSITE" id="PS51186"/>
    </source>
</evidence>
<sequence length="136" mass="15835">MDYRVIDSLDKNQIEELTLLFKNEWWTQKRKAADIEQMLQNSNVVIGLIDASTDKLVGFARAITDTIYRAFIFDVIAHSEHRELGIGKILMDHLLNHPLIKNVERVELYCPDRLTSYYEKFGFTTDVNGSNLMRRA</sequence>
<dbReference type="SUPFAM" id="SSF55729">
    <property type="entry name" value="Acyl-CoA N-acyltransferases (Nat)"/>
    <property type="match status" value="1"/>
</dbReference>
<dbReference type="PANTHER" id="PTHR43233:SF1">
    <property type="entry name" value="FAMILY N-ACETYLTRANSFERASE, PUTATIVE (AFU_ORTHOLOGUE AFUA_6G03350)-RELATED"/>
    <property type="match status" value="1"/>
</dbReference>
<dbReference type="Pfam" id="PF00583">
    <property type="entry name" value="Acetyltransf_1"/>
    <property type="match status" value="1"/>
</dbReference>
<dbReference type="CDD" id="cd04301">
    <property type="entry name" value="NAT_SF"/>
    <property type="match status" value="1"/>
</dbReference>
<dbReference type="InterPro" id="IPR016181">
    <property type="entry name" value="Acyl_CoA_acyltransferase"/>
</dbReference>
<comment type="caution">
    <text evidence="2">The sequence shown here is derived from an EMBL/GenBank/DDBJ whole genome shotgun (WGS) entry which is preliminary data.</text>
</comment>
<evidence type="ECO:0000313" key="2">
    <source>
        <dbReference type="EMBL" id="MDR7073396.1"/>
    </source>
</evidence>
<keyword evidence="3" id="KW-1185">Reference proteome</keyword>
<organism evidence="2 3">
    <name type="scientific">Fictibacillus barbaricus</name>
    <dbReference type="NCBI Taxonomy" id="182136"/>
    <lineage>
        <taxon>Bacteria</taxon>
        <taxon>Bacillati</taxon>
        <taxon>Bacillota</taxon>
        <taxon>Bacilli</taxon>
        <taxon>Bacillales</taxon>
        <taxon>Fictibacillaceae</taxon>
        <taxon>Fictibacillus</taxon>
    </lineage>
</organism>
<gene>
    <name evidence="2" type="ORF">J2X07_002382</name>
</gene>
<dbReference type="PROSITE" id="PS51186">
    <property type="entry name" value="GNAT"/>
    <property type="match status" value="1"/>
</dbReference>
<feature type="domain" description="N-acetyltransferase" evidence="1">
    <location>
        <begin position="4"/>
        <end position="136"/>
    </location>
</feature>
<evidence type="ECO:0000313" key="3">
    <source>
        <dbReference type="Proteomes" id="UP001258181"/>
    </source>
</evidence>
<dbReference type="PANTHER" id="PTHR43233">
    <property type="entry name" value="FAMILY N-ACETYLTRANSFERASE, PUTATIVE (AFU_ORTHOLOGUE AFUA_6G03350)-RELATED"/>
    <property type="match status" value="1"/>
</dbReference>
<reference evidence="2 3" key="1">
    <citation type="submission" date="2023-07" db="EMBL/GenBank/DDBJ databases">
        <title>Sorghum-associated microbial communities from plants grown in Nebraska, USA.</title>
        <authorList>
            <person name="Schachtman D."/>
        </authorList>
    </citation>
    <scope>NUCLEOTIDE SEQUENCE [LARGE SCALE GENOMIC DNA]</scope>
    <source>
        <strain evidence="2 3">BE211</strain>
    </source>
</reference>
<dbReference type="EMBL" id="JAVDWA010000003">
    <property type="protein sequence ID" value="MDR7073396.1"/>
    <property type="molecule type" value="Genomic_DNA"/>
</dbReference>
<proteinExistence type="predicted"/>